<evidence type="ECO:0000313" key="2">
    <source>
        <dbReference type="Proteomes" id="UP000069272"/>
    </source>
</evidence>
<dbReference type="AlphaFoldDB" id="A0A182FZ22"/>
<reference evidence="1 2" key="1">
    <citation type="journal article" date="2017" name="G3 (Bethesda)">
        <title>The Physical Genome Mapping of Anopheles albimanus Corrected Scaffold Misassemblies and Identified Interarm Rearrangements in Genus Anopheles.</title>
        <authorList>
            <person name="Artemov G.N."/>
            <person name="Peery A.N."/>
            <person name="Jiang X."/>
            <person name="Tu Z."/>
            <person name="Stegniy V.N."/>
            <person name="Sharakhova M.V."/>
            <person name="Sharakhov I.V."/>
        </authorList>
    </citation>
    <scope>NUCLEOTIDE SEQUENCE [LARGE SCALE GENOMIC DNA]</scope>
    <source>
        <strain evidence="1 2">ALBI9_A</strain>
    </source>
</reference>
<dbReference type="EnsemblMetazoa" id="AALB014845-RA">
    <property type="protein sequence ID" value="AALB014845-PA"/>
    <property type="gene ID" value="AALB014845"/>
</dbReference>
<protein>
    <submittedName>
        <fullName evidence="1">Uncharacterized protein</fullName>
    </submittedName>
</protein>
<name>A0A182FZ22_ANOAL</name>
<accession>A0A182FZ22</accession>
<dbReference type="Proteomes" id="UP000069272">
    <property type="component" value="Chromosome 2R"/>
</dbReference>
<organism evidence="1 2">
    <name type="scientific">Anopheles albimanus</name>
    <name type="common">New world malaria mosquito</name>
    <dbReference type="NCBI Taxonomy" id="7167"/>
    <lineage>
        <taxon>Eukaryota</taxon>
        <taxon>Metazoa</taxon>
        <taxon>Ecdysozoa</taxon>
        <taxon>Arthropoda</taxon>
        <taxon>Hexapoda</taxon>
        <taxon>Insecta</taxon>
        <taxon>Pterygota</taxon>
        <taxon>Neoptera</taxon>
        <taxon>Endopterygota</taxon>
        <taxon>Diptera</taxon>
        <taxon>Nematocera</taxon>
        <taxon>Culicoidea</taxon>
        <taxon>Culicidae</taxon>
        <taxon>Anophelinae</taxon>
        <taxon>Anopheles</taxon>
    </lineage>
</organism>
<sequence length="34" mass="3665">MYNSVVIALIARSYKCTGSDDVLSGMQALLTKSE</sequence>
<reference evidence="1" key="2">
    <citation type="submission" date="2022-08" db="UniProtKB">
        <authorList>
            <consortium name="EnsemblMetazoa"/>
        </authorList>
    </citation>
    <scope>IDENTIFICATION</scope>
    <source>
        <strain evidence="1">STECLA/ALBI9_A</strain>
    </source>
</reference>
<keyword evidence="2" id="KW-1185">Reference proteome</keyword>
<proteinExistence type="predicted"/>
<evidence type="ECO:0000313" key="1">
    <source>
        <dbReference type="EnsemblMetazoa" id="AALB014845-PA"/>
    </source>
</evidence>